<comment type="caution">
    <text evidence="2">The sequence shown here is derived from an EMBL/GenBank/DDBJ whole genome shotgun (WGS) entry which is preliminary data.</text>
</comment>
<name>A0ABW2Y050_9ACTN</name>
<gene>
    <name evidence="2" type="ORF">ACFQZM_45195</name>
</gene>
<evidence type="ECO:0000313" key="2">
    <source>
        <dbReference type="EMBL" id="MFD0691754.1"/>
    </source>
</evidence>
<evidence type="ECO:0000259" key="1">
    <source>
        <dbReference type="Pfam" id="PF01636"/>
    </source>
</evidence>
<protein>
    <submittedName>
        <fullName evidence="2">Phosphotransferase</fullName>
    </submittedName>
</protein>
<sequence>MLSRVLREDRRIPAGARFAITGALSRRTDLVERTLTPIGGSPEAPFVQMDPHLWFVRPYVAHDRSPGWNDPALIEGAAVTLAGLHGIAVRLQGVDLPGYDIAELLGRLSPYHWPVWTVLDRYDEFVTEMRKRSRPQADVDTVRRSLERLAKEATELRLGLVGLTHQDYRPDNILVRDGKVVAVIDWALAHRDHFLYDAVLAALHVAGHQPAEDRARATRRFVDAYLDAIDVEAEAAAVRWMFRYVVTRKIAVSGRPEKWRALEAVVGPLAGPGGA</sequence>
<dbReference type="Proteomes" id="UP001597063">
    <property type="component" value="Unassembled WGS sequence"/>
</dbReference>
<dbReference type="InterPro" id="IPR011009">
    <property type="entry name" value="Kinase-like_dom_sf"/>
</dbReference>
<feature type="domain" description="Aminoglycoside phosphotransferase" evidence="1">
    <location>
        <begin position="70"/>
        <end position="224"/>
    </location>
</feature>
<evidence type="ECO:0000313" key="3">
    <source>
        <dbReference type="Proteomes" id="UP001597063"/>
    </source>
</evidence>
<dbReference type="InterPro" id="IPR002575">
    <property type="entry name" value="Aminoglycoside_PTrfase"/>
</dbReference>
<dbReference type="Pfam" id="PF01636">
    <property type="entry name" value="APH"/>
    <property type="match status" value="1"/>
</dbReference>
<organism evidence="2 3">
    <name type="scientific">Actinomadura fibrosa</name>
    <dbReference type="NCBI Taxonomy" id="111802"/>
    <lineage>
        <taxon>Bacteria</taxon>
        <taxon>Bacillati</taxon>
        <taxon>Actinomycetota</taxon>
        <taxon>Actinomycetes</taxon>
        <taxon>Streptosporangiales</taxon>
        <taxon>Thermomonosporaceae</taxon>
        <taxon>Actinomadura</taxon>
    </lineage>
</organism>
<dbReference type="EMBL" id="JBHTGP010000033">
    <property type="protein sequence ID" value="MFD0691754.1"/>
    <property type="molecule type" value="Genomic_DNA"/>
</dbReference>
<dbReference type="RefSeq" id="WP_165503287.1">
    <property type="nucleotide sequence ID" value="NZ_CAACUY010000336.1"/>
</dbReference>
<accession>A0ABW2Y050</accession>
<keyword evidence="3" id="KW-1185">Reference proteome</keyword>
<reference evidence="3" key="1">
    <citation type="journal article" date="2019" name="Int. J. Syst. Evol. Microbiol.">
        <title>The Global Catalogue of Microorganisms (GCM) 10K type strain sequencing project: providing services to taxonomists for standard genome sequencing and annotation.</title>
        <authorList>
            <consortium name="The Broad Institute Genomics Platform"/>
            <consortium name="The Broad Institute Genome Sequencing Center for Infectious Disease"/>
            <person name="Wu L."/>
            <person name="Ma J."/>
        </authorList>
    </citation>
    <scope>NUCLEOTIDE SEQUENCE [LARGE SCALE GENOMIC DNA]</scope>
    <source>
        <strain evidence="3">JCM 9371</strain>
    </source>
</reference>
<proteinExistence type="predicted"/>
<dbReference type="SUPFAM" id="SSF56112">
    <property type="entry name" value="Protein kinase-like (PK-like)"/>
    <property type="match status" value="1"/>
</dbReference>
<dbReference type="Gene3D" id="3.90.1200.10">
    <property type="match status" value="1"/>
</dbReference>